<dbReference type="PANTHER" id="PTHR24023">
    <property type="entry name" value="COLLAGEN ALPHA"/>
    <property type="match status" value="1"/>
</dbReference>
<accession>A0AAF0A292</accession>
<dbReference type="Gene3D" id="1.20.5.320">
    <property type="entry name" value="6-Phosphogluconate Dehydrogenase, domain 3"/>
    <property type="match status" value="1"/>
</dbReference>
<dbReference type="GO" id="GO:0031012">
    <property type="term" value="C:extracellular matrix"/>
    <property type="evidence" value="ECO:0007669"/>
    <property type="project" value="TreeGrafter"/>
</dbReference>
<dbReference type="EMBL" id="CP095081">
    <property type="protein sequence ID" value="WAI93953.1"/>
    <property type="molecule type" value="Genomic_DNA"/>
</dbReference>
<sequence>MTLEERIPIKVLFDRKDAAEWQRLNPVIDDGELVVELDTHRLKVGDGKLNYNGLPYYEGPQGESITKVQLSENGDLSVWIGEKETKLGNIKGQKGDKGTSITDITKDGETLTITLSDDTQKTFSIPNGQKGDRGKSVESARVDESGHLRLKIEEEQEKDLGNVKGDKGSDGAPGLDGPRGATGPAGVGITNTTIRYATGTLGTTVPRYGEWFTTPPYVPEGQFLWTEVVWQYSNGTTQTAYSVSKMGEQGPIGPQGPPGQQGMQGRQGPAGRDAVLNVEVVSSAPSYQSPGVIYLVRDGK</sequence>
<feature type="region of interest" description="Disordered" evidence="1">
    <location>
        <begin position="248"/>
        <end position="271"/>
    </location>
</feature>
<name>A0AAF0A292_STRDY</name>
<dbReference type="Proteomes" id="UP001164948">
    <property type="component" value="Chromosome"/>
</dbReference>
<dbReference type="GO" id="GO:0005615">
    <property type="term" value="C:extracellular space"/>
    <property type="evidence" value="ECO:0007669"/>
    <property type="project" value="TreeGrafter"/>
</dbReference>
<evidence type="ECO:0000256" key="1">
    <source>
        <dbReference type="SAM" id="MobiDB-lite"/>
    </source>
</evidence>
<evidence type="ECO:0000313" key="3">
    <source>
        <dbReference type="Proteomes" id="UP001164948"/>
    </source>
</evidence>
<evidence type="ECO:0008006" key="4">
    <source>
        <dbReference type="Google" id="ProtNLM"/>
    </source>
</evidence>
<feature type="region of interest" description="Disordered" evidence="1">
    <location>
        <begin position="121"/>
        <end position="186"/>
    </location>
</feature>
<gene>
    <name evidence="2" type="ORF">MP619_04980</name>
</gene>
<organism evidence="2 3">
    <name type="scientific">Streptococcus dysgalactiae</name>
    <dbReference type="NCBI Taxonomy" id="1334"/>
    <lineage>
        <taxon>Bacteria</taxon>
        <taxon>Bacillati</taxon>
        <taxon>Bacillota</taxon>
        <taxon>Bacilli</taxon>
        <taxon>Lactobacillales</taxon>
        <taxon>Streptococcaceae</taxon>
        <taxon>Streptococcus</taxon>
    </lineage>
</organism>
<dbReference type="InterPro" id="IPR050149">
    <property type="entry name" value="Collagen_superfamily"/>
</dbReference>
<dbReference type="GO" id="GO:0030020">
    <property type="term" value="F:extracellular matrix structural constituent conferring tensile strength"/>
    <property type="evidence" value="ECO:0007669"/>
    <property type="project" value="TreeGrafter"/>
</dbReference>
<evidence type="ECO:0000313" key="2">
    <source>
        <dbReference type="EMBL" id="WAI93953.1"/>
    </source>
</evidence>
<dbReference type="SUPFAM" id="SSF69349">
    <property type="entry name" value="Phage fibre proteins"/>
    <property type="match status" value="1"/>
</dbReference>
<reference evidence="2" key="1">
    <citation type="submission" date="2022-03" db="EMBL/GenBank/DDBJ databases">
        <title>Characterization and genomic analysis of a Streptococcus dysgalactiae associated with cultured channel catfish mortalities in China.</title>
        <authorList>
            <person name="Wang J."/>
            <person name="Geng Y."/>
        </authorList>
    </citation>
    <scope>NUCLEOTIDE SEQUENCE</scope>
    <source>
        <strain evidence="2">WJ001</strain>
    </source>
</reference>
<dbReference type="GO" id="GO:0030198">
    <property type="term" value="P:extracellular matrix organization"/>
    <property type="evidence" value="ECO:0007669"/>
    <property type="project" value="TreeGrafter"/>
</dbReference>
<protein>
    <recommendedName>
        <fullName evidence="4">Hyaluronoglucosaminidase</fullName>
    </recommendedName>
</protein>
<dbReference type="AlphaFoldDB" id="A0AAF0A292"/>
<dbReference type="PANTHER" id="PTHR24023:SF1082">
    <property type="entry name" value="COLLAGEN TRIPLE HELIX REPEAT"/>
    <property type="match status" value="1"/>
</dbReference>
<proteinExistence type="predicted"/>
<feature type="compositionally biased region" description="Basic and acidic residues" evidence="1">
    <location>
        <begin position="130"/>
        <end position="169"/>
    </location>
</feature>